<feature type="non-terminal residue" evidence="2">
    <location>
        <position position="1"/>
    </location>
</feature>
<dbReference type="Proteomes" id="UP000257109">
    <property type="component" value="Unassembled WGS sequence"/>
</dbReference>
<gene>
    <name evidence="2" type="ORF">CR513_31417</name>
</gene>
<dbReference type="OrthoDB" id="1427857at2759"/>
<proteinExistence type="predicted"/>
<dbReference type="EMBL" id="QJKJ01006315">
    <property type="protein sequence ID" value="RDX87153.1"/>
    <property type="molecule type" value="Genomic_DNA"/>
</dbReference>
<protein>
    <submittedName>
        <fullName evidence="2">Uncharacterized protein</fullName>
    </submittedName>
</protein>
<feature type="region of interest" description="Disordered" evidence="1">
    <location>
        <begin position="64"/>
        <end position="100"/>
    </location>
</feature>
<evidence type="ECO:0000256" key="1">
    <source>
        <dbReference type="SAM" id="MobiDB-lite"/>
    </source>
</evidence>
<evidence type="ECO:0000313" key="2">
    <source>
        <dbReference type="EMBL" id="RDX87153.1"/>
    </source>
</evidence>
<reference evidence="2" key="1">
    <citation type="submission" date="2018-05" db="EMBL/GenBank/DDBJ databases">
        <title>Draft genome of Mucuna pruriens seed.</title>
        <authorList>
            <person name="Nnadi N.E."/>
            <person name="Vos R."/>
            <person name="Hasami M.H."/>
            <person name="Devisetty U.K."/>
            <person name="Aguiy J.C."/>
        </authorList>
    </citation>
    <scope>NUCLEOTIDE SEQUENCE [LARGE SCALE GENOMIC DNA]</scope>
    <source>
        <strain evidence="2">JCA_2017</strain>
    </source>
</reference>
<keyword evidence="3" id="KW-1185">Reference proteome</keyword>
<organism evidence="2 3">
    <name type="scientific">Mucuna pruriens</name>
    <name type="common">Velvet bean</name>
    <name type="synonym">Dolichos pruriens</name>
    <dbReference type="NCBI Taxonomy" id="157652"/>
    <lineage>
        <taxon>Eukaryota</taxon>
        <taxon>Viridiplantae</taxon>
        <taxon>Streptophyta</taxon>
        <taxon>Embryophyta</taxon>
        <taxon>Tracheophyta</taxon>
        <taxon>Spermatophyta</taxon>
        <taxon>Magnoliopsida</taxon>
        <taxon>eudicotyledons</taxon>
        <taxon>Gunneridae</taxon>
        <taxon>Pentapetalae</taxon>
        <taxon>rosids</taxon>
        <taxon>fabids</taxon>
        <taxon>Fabales</taxon>
        <taxon>Fabaceae</taxon>
        <taxon>Papilionoideae</taxon>
        <taxon>50 kb inversion clade</taxon>
        <taxon>NPAAA clade</taxon>
        <taxon>indigoferoid/millettioid clade</taxon>
        <taxon>Phaseoleae</taxon>
        <taxon>Mucuna</taxon>
    </lineage>
</organism>
<comment type="caution">
    <text evidence="2">The sequence shown here is derived from an EMBL/GenBank/DDBJ whole genome shotgun (WGS) entry which is preliminary data.</text>
</comment>
<sequence length="100" mass="11325">MSNKKKLKEFEVVNLIEECSIIVLKKLPPKLKDSGCFIISCTMGNSHFYKALCDLGTPRNPKLYKEPIKKGHKNKGKAPLREFRGIGRHGNSPTPLLYLE</sequence>
<accession>A0A371G9X0</accession>
<name>A0A371G9X0_MUCPR</name>
<evidence type="ECO:0000313" key="3">
    <source>
        <dbReference type="Proteomes" id="UP000257109"/>
    </source>
</evidence>
<dbReference type="AlphaFoldDB" id="A0A371G9X0"/>